<dbReference type="Proteomes" id="UP000018201">
    <property type="component" value="Unassembled WGS sequence"/>
</dbReference>
<evidence type="ECO:0000313" key="3">
    <source>
        <dbReference type="EMBL" id="CDI75854.1"/>
    </source>
</evidence>
<dbReference type="OrthoDB" id="351873at2759"/>
<feature type="compositionally biased region" description="Basic residues" evidence="1">
    <location>
        <begin position="92"/>
        <end position="110"/>
    </location>
</feature>
<reference evidence="3" key="2">
    <citation type="submission" date="2013-10" db="EMBL/GenBank/DDBJ databases">
        <authorList>
            <person name="Aslett M."/>
        </authorList>
    </citation>
    <scope>NUCLEOTIDE SEQUENCE [LARGE SCALE GENOMIC DNA]</scope>
    <source>
        <strain evidence="3">Houghton</strain>
    </source>
</reference>
<evidence type="ECO:0000256" key="1">
    <source>
        <dbReference type="SAM" id="MobiDB-lite"/>
    </source>
</evidence>
<protein>
    <submittedName>
        <fullName evidence="3">Uncharacterized protein</fullName>
    </submittedName>
</protein>
<proteinExistence type="predicted"/>
<feature type="region of interest" description="Disordered" evidence="1">
    <location>
        <begin position="72"/>
        <end position="165"/>
    </location>
</feature>
<keyword evidence="2" id="KW-0812">Transmembrane</keyword>
<dbReference type="EMBL" id="HG691168">
    <property type="protein sequence ID" value="CDI75854.1"/>
    <property type="molecule type" value="Genomic_DNA"/>
</dbReference>
<gene>
    <name evidence="3" type="ORF">EPH_0044090</name>
</gene>
<evidence type="ECO:0000313" key="4">
    <source>
        <dbReference type="Proteomes" id="UP000018201"/>
    </source>
</evidence>
<evidence type="ECO:0000256" key="2">
    <source>
        <dbReference type="SAM" id="Phobius"/>
    </source>
</evidence>
<keyword evidence="2" id="KW-1133">Transmembrane helix</keyword>
<organism evidence="3 4">
    <name type="scientific">Eimeria praecox</name>
    <dbReference type="NCBI Taxonomy" id="51316"/>
    <lineage>
        <taxon>Eukaryota</taxon>
        <taxon>Sar</taxon>
        <taxon>Alveolata</taxon>
        <taxon>Apicomplexa</taxon>
        <taxon>Conoidasida</taxon>
        <taxon>Coccidia</taxon>
        <taxon>Eucoccidiorida</taxon>
        <taxon>Eimeriorina</taxon>
        <taxon>Eimeriidae</taxon>
        <taxon>Eimeria</taxon>
    </lineage>
</organism>
<accession>U6GB69</accession>
<sequence length="281" mass="30409">METMNIVDIDSGSSETEIFQAGRLPHAENEQGAAHKRRVRSQRAPWQTVIAVAACTALIFLVVKCTMQLASHKGTSVSDSDSDSCDTESKYAKGKKKGGGRRRWWGKKHSYSPLPQGPDEAESSVPAEQPSSDPSGSFPESHGIENPASDAPPPGHREWHTTRLPIGGTSADHYANISGMYDFPLLGTGEAYQPLRRVLKKAEEIMGALCFPHKGLGSSELASALIDVVRSSMPEVPQGESTTLMYEITRPPSVPCTGTVLLEVVVTKEPEAGLKDDEWLQ</sequence>
<keyword evidence="2" id="KW-0472">Membrane</keyword>
<keyword evidence="4" id="KW-1185">Reference proteome</keyword>
<feature type="transmembrane region" description="Helical" evidence="2">
    <location>
        <begin position="44"/>
        <end position="63"/>
    </location>
</feature>
<dbReference type="VEuPathDB" id="ToxoDB:EPH_0044090"/>
<name>U6GB69_9EIME</name>
<reference evidence="3" key="1">
    <citation type="submission" date="2013-10" db="EMBL/GenBank/DDBJ databases">
        <title>Genomic analysis of the causative agents of coccidiosis in chickens.</title>
        <authorList>
            <person name="Reid A.J."/>
            <person name="Blake D."/>
            <person name="Billington K."/>
            <person name="Browne H."/>
            <person name="Dunn M."/>
            <person name="Hung S."/>
            <person name="Kawahara F."/>
            <person name="Miranda-Saavedra D."/>
            <person name="Mourier T."/>
            <person name="Nagra H."/>
            <person name="Otto T.D."/>
            <person name="Rawlings N."/>
            <person name="Sanchez A."/>
            <person name="Sanders M."/>
            <person name="Subramaniam C."/>
            <person name="Tay Y."/>
            <person name="Dear P."/>
            <person name="Doerig C."/>
            <person name="Gruber A."/>
            <person name="Parkinson J."/>
            <person name="Shirley M."/>
            <person name="Wan K.L."/>
            <person name="Berriman M."/>
            <person name="Tomley F."/>
            <person name="Pain A."/>
        </authorList>
    </citation>
    <scope>NUCLEOTIDE SEQUENCE [LARGE SCALE GENOMIC DNA]</scope>
    <source>
        <strain evidence="3">Houghton</strain>
    </source>
</reference>
<dbReference type="AlphaFoldDB" id="U6GB69"/>